<evidence type="ECO:0000259" key="10">
    <source>
        <dbReference type="SMART" id="SM00360"/>
    </source>
</evidence>
<comment type="function">
    <text evidence="2 8">PPIases accelerate the folding of proteins. It catalyzes the cis-trans isomerization of proline imidic peptide bonds in oligopeptides.</text>
</comment>
<comment type="subcellular location">
    <subcellularLocation>
        <location evidence="3 8">Nucleus</location>
    </subcellularLocation>
</comment>
<keyword evidence="4 8" id="KW-0694">RNA-binding</keyword>
<feature type="region of interest" description="Disordered" evidence="9">
    <location>
        <begin position="357"/>
        <end position="388"/>
    </location>
</feature>
<dbReference type="PANTHER" id="PTHR45843">
    <property type="entry name" value="PEPTIDYL-PROLYL CIS-TRANS ISOMERASE-LIKE 4"/>
    <property type="match status" value="1"/>
</dbReference>
<dbReference type="Ensembl" id="ENSCLMT00005043871.1">
    <property type="protein sequence ID" value="ENSCLMP00005042347.1"/>
    <property type="gene ID" value="ENSCLMG00005019730.1"/>
</dbReference>
<keyword evidence="7 8" id="KW-0539">Nucleus</keyword>
<dbReference type="InterPro" id="IPR012677">
    <property type="entry name" value="Nucleotide-bd_a/b_plait_sf"/>
</dbReference>
<dbReference type="GO" id="GO:0003755">
    <property type="term" value="F:peptidyl-prolyl cis-trans isomerase activity"/>
    <property type="evidence" value="ECO:0007669"/>
    <property type="project" value="UniProtKB-UniRule"/>
</dbReference>
<feature type="region of interest" description="Disordered" evidence="9">
    <location>
        <begin position="149"/>
        <end position="174"/>
    </location>
</feature>
<dbReference type="EC" id="5.2.1.8" evidence="8"/>
<dbReference type="SUPFAM" id="SSF54928">
    <property type="entry name" value="RNA-binding domain, RBD"/>
    <property type="match status" value="1"/>
</dbReference>
<evidence type="ECO:0000256" key="3">
    <source>
        <dbReference type="ARBA" id="ARBA00004123"/>
    </source>
</evidence>
<feature type="domain" description="RRM" evidence="10">
    <location>
        <begin position="226"/>
        <end position="299"/>
    </location>
</feature>
<dbReference type="PRINTS" id="PR00153">
    <property type="entry name" value="CSAPPISMRASE"/>
</dbReference>
<evidence type="ECO:0000256" key="8">
    <source>
        <dbReference type="RuleBase" id="RU365081"/>
    </source>
</evidence>
<dbReference type="InterPro" id="IPR029000">
    <property type="entry name" value="Cyclophilin-like_dom_sf"/>
</dbReference>
<dbReference type="GO" id="GO:0003723">
    <property type="term" value="F:RNA binding"/>
    <property type="evidence" value="ECO:0007669"/>
    <property type="project" value="UniProtKB-UniRule"/>
</dbReference>
<dbReference type="PANTHER" id="PTHR45843:SF1">
    <property type="entry name" value="PEPTIDYL-PROLYL CIS-TRANS ISOMERASE-LIKE 4"/>
    <property type="match status" value="1"/>
</dbReference>
<evidence type="ECO:0000256" key="6">
    <source>
        <dbReference type="ARBA" id="ARBA00023235"/>
    </source>
</evidence>
<keyword evidence="6 8" id="KW-0413">Isomerase</keyword>
<name>A0A8C3G8H3_CYCLU</name>
<dbReference type="InterPro" id="IPR035538">
    <property type="entry name" value="Cyclophilin_PPIL4"/>
</dbReference>
<reference evidence="11" key="2">
    <citation type="submission" date="2025-09" db="UniProtKB">
        <authorList>
            <consortium name="Ensembl"/>
        </authorList>
    </citation>
    <scope>IDENTIFICATION</scope>
</reference>
<dbReference type="InterPro" id="IPR002130">
    <property type="entry name" value="Cyclophilin-type_PPIase_dom"/>
</dbReference>
<dbReference type="InterPro" id="IPR035542">
    <property type="entry name" value="CRIP"/>
</dbReference>
<dbReference type="InterPro" id="IPR000504">
    <property type="entry name" value="RRM_dom"/>
</dbReference>
<comment type="similarity">
    <text evidence="8">Belongs to the cyclophilin-type PPIase family. PPIL4 subfamily.</text>
</comment>
<keyword evidence="12" id="KW-1185">Reference proteome</keyword>
<evidence type="ECO:0000256" key="9">
    <source>
        <dbReference type="SAM" id="MobiDB-lite"/>
    </source>
</evidence>
<dbReference type="Gene3D" id="3.30.70.330">
    <property type="match status" value="1"/>
</dbReference>
<evidence type="ECO:0000256" key="4">
    <source>
        <dbReference type="ARBA" id="ARBA00022884"/>
    </source>
</evidence>
<dbReference type="FunFam" id="3.30.70.330:FF:000287">
    <property type="entry name" value="Peptidyl-prolyl cis-trans isomerase"/>
    <property type="match status" value="1"/>
</dbReference>
<accession>A0A8C3G8H3</accession>
<evidence type="ECO:0000256" key="1">
    <source>
        <dbReference type="ARBA" id="ARBA00000971"/>
    </source>
</evidence>
<dbReference type="Pfam" id="PF00076">
    <property type="entry name" value="RRM_1"/>
    <property type="match status" value="1"/>
</dbReference>
<dbReference type="InterPro" id="IPR035979">
    <property type="entry name" value="RBD_domain_sf"/>
</dbReference>
<protein>
    <recommendedName>
        <fullName evidence="8">Peptidyl-prolyl cis-trans isomerase</fullName>
        <shortName evidence="8">PPIase</shortName>
        <ecNumber evidence="8">5.2.1.8</ecNumber>
    </recommendedName>
</protein>
<dbReference type="Proteomes" id="UP000694565">
    <property type="component" value="Unplaced"/>
</dbReference>
<dbReference type="SUPFAM" id="SSF50891">
    <property type="entry name" value="Cyclophilin-like"/>
    <property type="match status" value="1"/>
</dbReference>
<dbReference type="CDD" id="cd12235">
    <property type="entry name" value="RRM_PPIL4"/>
    <property type="match status" value="1"/>
</dbReference>
<dbReference type="SMART" id="SM00360">
    <property type="entry name" value="RRM"/>
    <property type="match status" value="1"/>
</dbReference>
<dbReference type="Pfam" id="PF00160">
    <property type="entry name" value="Pro_isomerase"/>
    <property type="match status" value="1"/>
</dbReference>
<evidence type="ECO:0000313" key="12">
    <source>
        <dbReference type="Proteomes" id="UP000694565"/>
    </source>
</evidence>
<feature type="compositionally biased region" description="Basic residues" evidence="9">
    <location>
        <begin position="364"/>
        <end position="375"/>
    </location>
</feature>
<proteinExistence type="inferred from homology"/>
<dbReference type="GeneTree" id="ENSGT00940000156283"/>
<dbReference type="GO" id="GO:0005634">
    <property type="term" value="C:nucleus"/>
    <property type="evidence" value="ECO:0007669"/>
    <property type="project" value="UniProtKB-SubCell"/>
</dbReference>
<evidence type="ECO:0000256" key="2">
    <source>
        <dbReference type="ARBA" id="ARBA00002388"/>
    </source>
</evidence>
<dbReference type="CDD" id="cd01921">
    <property type="entry name" value="cyclophilin_RRM"/>
    <property type="match status" value="1"/>
</dbReference>
<sequence>MAVLLETTLGDIVIDLFTEERPKTCLNFLKLCKIKYYNYCLIHNVQVQLNRSFKIYGDQARFFDVEKAPRIKHRKKGTVSMVNNGNNQHGSQFLITMGENLDYLNGVHTVFGEVTEGMEVLDKINETFVDKDFVPFQDIRVNHTVILEDPFDDPPDLPVPDGSPEPTKEQLDSGRIGADEVIDDTDGKAAEELDERLKEKEAKTQAILLEMVGDLPDADMRPPENVLFVCKLNPVTTDEDLEIIFSRFGTIKSCEIIRDWKSGDSLCYAFIEFDKQENCEKAYFKMDNVLIDDRRIHVDFSQSVSKIKWKGKGGKYTKDDFNAYEKDVENRTKLALKDQVKPKQDSKYDLIIEEEEEAASHRPSEKKHKEKRHHHHSDDEDSRKSRKHKVSILKPTQQYCSIVLTLSLVILVGCSTQVQIPAWDGRFDCVHYIYALLKGLISKFRAHL</sequence>
<evidence type="ECO:0000313" key="11">
    <source>
        <dbReference type="Ensembl" id="ENSCLMP00005042347.1"/>
    </source>
</evidence>
<comment type="catalytic activity">
    <reaction evidence="1 8">
        <text>[protein]-peptidylproline (omega=180) = [protein]-peptidylproline (omega=0)</text>
        <dbReference type="Rhea" id="RHEA:16237"/>
        <dbReference type="Rhea" id="RHEA-COMP:10747"/>
        <dbReference type="Rhea" id="RHEA-COMP:10748"/>
        <dbReference type="ChEBI" id="CHEBI:83833"/>
        <dbReference type="ChEBI" id="CHEBI:83834"/>
        <dbReference type="EC" id="5.2.1.8"/>
    </reaction>
</comment>
<dbReference type="Gene3D" id="2.40.100.10">
    <property type="entry name" value="Cyclophilin-like"/>
    <property type="match status" value="1"/>
</dbReference>
<reference evidence="11" key="1">
    <citation type="submission" date="2025-08" db="UniProtKB">
        <authorList>
            <consortium name="Ensembl"/>
        </authorList>
    </citation>
    <scope>IDENTIFICATION</scope>
</reference>
<organism evidence="11 12">
    <name type="scientific">Cyclopterus lumpus</name>
    <name type="common">Lumpsucker</name>
    <dbReference type="NCBI Taxonomy" id="8103"/>
    <lineage>
        <taxon>Eukaryota</taxon>
        <taxon>Metazoa</taxon>
        <taxon>Chordata</taxon>
        <taxon>Craniata</taxon>
        <taxon>Vertebrata</taxon>
        <taxon>Euteleostomi</taxon>
        <taxon>Actinopterygii</taxon>
        <taxon>Neopterygii</taxon>
        <taxon>Teleostei</taxon>
        <taxon>Neoteleostei</taxon>
        <taxon>Acanthomorphata</taxon>
        <taxon>Eupercaria</taxon>
        <taxon>Perciformes</taxon>
        <taxon>Cottioidei</taxon>
        <taxon>Cottales</taxon>
        <taxon>Cyclopteridae</taxon>
        <taxon>Cyclopterus</taxon>
    </lineage>
</organism>
<keyword evidence="5 8" id="KW-0697">Rotamase</keyword>
<evidence type="ECO:0000256" key="7">
    <source>
        <dbReference type="ARBA" id="ARBA00023242"/>
    </source>
</evidence>
<gene>
    <name evidence="11" type="primary">ppil4</name>
</gene>
<dbReference type="AlphaFoldDB" id="A0A8C3G8H3"/>
<evidence type="ECO:0000256" key="5">
    <source>
        <dbReference type="ARBA" id="ARBA00023110"/>
    </source>
</evidence>